<sequence>MQKILTLAALISAATFNAQAADHTFSLGYAQTDIKQFNDPLHGVTLKYRYEGHSPVGFIASWTGTADVDTFSRVDPGPTLTTVSETTRSYSSIHVGPTFRFNPLVSSYATLGYSDFTIESKVVGAGTSKIEDENFAIGGGFEFNVTRSFAVNTGVEYTEHLSESRTLTYSLALGYRF</sequence>
<keyword evidence="9" id="KW-1185">Reference proteome</keyword>
<dbReference type="InterPro" id="IPR027385">
    <property type="entry name" value="Beta-barrel_OMP"/>
</dbReference>
<keyword evidence="5" id="KW-0472">Membrane</keyword>
<dbReference type="STRING" id="693.AKJ17_08100"/>
<feature type="domain" description="Outer membrane protein beta-barrel" evidence="7">
    <location>
        <begin position="7"/>
        <end position="177"/>
    </location>
</feature>
<reference evidence="9" key="1">
    <citation type="submission" date="2015-08" db="EMBL/GenBank/DDBJ databases">
        <title>Vibrio galatheae sp. nov., a novel member of the Vibrionaceae family isolated from the Solomon Islands.</title>
        <authorList>
            <person name="Giubergia S."/>
            <person name="Machado H."/>
            <person name="Mateiu R.V."/>
            <person name="Gram L."/>
        </authorList>
    </citation>
    <scope>NUCLEOTIDE SEQUENCE [LARGE SCALE GENOMIC DNA]</scope>
    <source>
        <strain evidence="9">DSM 19584</strain>
    </source>
</reference>
<dbReference type="PANTHER" id="PTHR35892">
    <property type="entry name" value="OUTER MEMBRANE PROTEIN PAGN-RELATED"/>
    <property type="match status" value="1"/>
</dbReference>
<gene>
    <name evidence="8" type="ORF">AKJ17_08100</name>
</gene>
<comment type="caution">
    <text evidence="8">The sequence shown here is derived from an EMBL/GenBank/DDBJ whole genome shotgun (WGS) entry which is preliminary data.</text>
</comment>
<dbReference type="GO" id="GO:0044384">
    <property type="term" value="C:host outer membrane"/>
    <property type="evidence" value="ECO:0007669"/>
    <property type="project" value="InterPro"/>
</dbReference>
<dbReference type="SUPFAM" id="SSF56925">
    <property type="entry name" value="OMPA-like"/>
    <property type="match status" value="1"/>
</dbReference>
<keyword evidence="4 6" id="KW-0732">Signal</keyword>
<dbReference type="Gene3D" id="2.40.160.20">
    <property type="match status" value="1"/>
</dbReference>
<organism evidence="8 9">
    <name type="scientific">Vibrio nereis</name>
    <dbReference type="NCBI Taxonomy" id="693"/>
    <lineage>
        <taxon>Bacteria</taxon>
        <taxon>Pseudomonadati</taxon>
        <taxon>Pseudomonadota</taxon>
        <taxon>Gammaproteobacteria</taxon>
        <taxon>Vibrionales</taxon>
        <taxon>Vibrionaceae</taxon>
        <taxon>Vibrio</taxon>
    </lineage>
</organism>
<evidence type="ECO:0000259" key="7">
    <source>
        <dbReference type="Pfam" id="PF13505"/>
    </source>
</evidence>
<proteinExistence type="predicted"/>
<keyword evidence="2" id="KW-1134">Transmembrane beta strand</keyword>
<keyword evidence="3" id="KW-0812">Transmembrane</keyword>
<dbReference type="EMBL" id="LHPJ01000006">
    <property type="protein sequence ID" value="KOO04022.1"/>
    <property type="molecule type" value="Genomic_DNA"/>
</dbReference>
<evidence type="ECO:0000256" key="6">
    <source>
        <dbReference type="SAM" id="SignalP"/>
    </source>
</evidence>
<dbReference type="Proteomes" id="UP000037515">
    <property type="component" value="Unassembled WGS sequence"/>
</dbReference>
<evidence type="ECO:0000313" key="8">
    <source>
        <dbReference type="EMBL" id="KOO04022.1"/>
    </source>
</evidence>
<comment type="subcellular location">
    <subcellularLocation>
        <location evidence="1">Cell outer membrane</location>
        <topology evidence="1">Multi-pass membrane protein</topology>
    </subcellularLocation>
</comment>
<evidence type="ECO:0000256" key="3">
    <source>
        <dbReference type="ARBA" id="ARBA00022692"/>
    </source>
</evidence>
<dbReference type="PRINTS" id="PR00316">
    <property type="entry name" value="ENTEROVIROMP"/>
</dbReference>
<protein>
    <recommendedName>
        <fullName evidence="7">Outer membrane protein beta-barrel domain-containing protein</fullName>
    </recommendedName>
</protein>
<dbReference type="GO" id="GO:0009279">
    <property type="term" value="C:cell outer membrane"/>
    <property type="evidence" value="ECO:0007669"/>
    <property type="project" value="UniProtKB-SubCell"/>
</dbReference>
<dbReference type="OrthoDB" id="5873117at2"/>
<dbReference type="RefSeq" id="WP_053395291.1">
    <property type="nucleotide sequence ID" value="NZ_CANLZT010000013.1"/>
</dbReference>
<dbReference type="PATRIC" id="fig|693.5.peg.1657"/>
<dbReference type="InterPro" id="IPR011250">
    <property type="entry name" value="OMP/PagP_B-barrel"/>
</dbReference>
<feature type="signal peptide" evidence="6">
    <location>
        <begin position="1"/>
        <end position="20"/>
    </location>
</feature>
<dbReference type="InterPro" id="IPR000758">
    <property type="entry name" value="Enterovir_OMP"/>
</dbReference>
<name>A0A0M0HQ77_VIBNE</name>
<dbReference type="PANTHER" id="PTHR35892:SF2">
    <property type="entry name" value="OUTER MEMBRANE PROTEIN PAGN"/>
    <property type="match status" value="1"/>
</dbReference>
<evidence type="ECO:0000256" key="4">
    <source>
        <dbReference type="ARBA" id="ARBA00022729"/>
    </source>
</evidence>
<dbReference type="AlphaFoldDB" id="A0A0M0HQ77"/>
<evidence type="ECO:0000313" key="9">
    <source>
        <dbReference type="Proteomes" id="UP000037515"/>
    </source>
</evidence>
<evidence type="ECO:0000256" key="1">
    <source>
        <dbReference type="ARBA" id="ARBA00004571"/>
    </source>
</evidence>
<evidence type="ECO:0000256" key="5">
    <source>
        <dbReference type="ARBA" id="ARBA00023136"/>
    </source>
</evidence>
<evidence type="ECO:0000256" key="2">
    <source>
        <dbReference type="ARBA" id="ARBA00022452"/>
    </source>
</evidence>
<feature type="chain" id="PRO_5005600127" description="Outer membrane protein beta-barrel domain-containing protein" evidence="6">
    <location>
        <begin position="21"/>
        <end position="177"/>
    </location>
</feature>
<accession>A0A0M0HQ77</accession>
<dbReference type="InterPro" id="IPR051723">
    <property type="entry name" value="Bact_OM_Invasion-Related"/>
</dbReference>
<dbReference type="Pfam" id="PF13505">
    <property type="entry name" value="OMP_b-brl"/>
    <property type="match status" value="1"/>
</dbReference>